<dbReference type="Gene3D" id="1.25.40.1050">
    <property type="match status" value="1"/>
</dbReference>
<dbReference type="InterPro" id="IPR041385">
    <property type="entry name" value="SH3_12"/>
</dbReference>
<dbReference type="EC" id="3.1.13.-" evidence="6"/>
<dbReference type="Gene3D" id="2.30.30.750">
    <property type="match status" value="1"/>
</dbReference>
<dbReference type="GO" id="GO:0003723">
    <property type="term" value="F:RNA binding"/>
    <property type="evidence" value="ECO:0007669"/>
    <property type="project" value="UniProtKB-KW"/>
</dbReference>
<evidence type="ECO:0000256" key="4">
    <source>
        <dbReference type="ARBA" id="ARBA00022801"/>
    </source>
</evidence>
<dbReference type="FunFam" id="1.25.40.1050:FF:000002">
    <property type="entry name" value="5'-3' exoribonuclease"/>
    <property type="match status" value="1"/>
</dbReference>
<dbReference type="GO" id="GO:0005737">
    <property type="term" value="C:cytoplasm"/>
    <property type="evidence" value="ECO:0007669"/>
    <property type="project" value="UniProtKB-SubCell"/>
</dbReference>
<dbReference type="GO" id="GO:0016075">
    <property type="term" value="P:rRNA catabolic process"/>
    <property type="evidence" value="ECO:0007669"/>
    <property type="project" value="TreeGrafter"/>
</dbReference>
<feature type="domain" description="Xrn1 helical" evidence="9">
    <location>
        <begin position="274"/>
        <end position="600"/>
    </location>
</feature>
<evidence type="ECO:0000256" key="2">
    <source>
        <dbReference type="ARBA" id="ARBA00022664"/>
    </source>
</evidence>
<dbReference type="PIRSF" id="PIRSF006743">
    <property type="entry name" value="Exonuclease_Xnr1"/>
    <property type="match status" value="1"/>
</dbReference>
<evidence type="ECO:0000313" key="14">
    <source>
        <dbReference type="Proteomes" id="UP000291343"/>
    </source>
</evidence>
<dbReference type="Pfam" id="PF17846">
    <property type="entry name" value="XRN_M"/>
    <property type="match status" value="1"/>
</dbReference>
<dbReference type="InParanoid" id="A0A482WS34"/>
<keyword evidence="6" id="KW-0694">RNA-binding</keyword>
<feature type="region of interest" description="Disordered" evidence="7">
    <location>
        <begin position="1458"/>
        <end position="1517"/>
    </location>
</feature>
<proteinExistence type="inferred from homology"/>
<dbReference type="Gene3D" id="2.170.260.40">
    <property type="match status" value="1"/>
</dbReference>
<keyword evidence="4 6" id="KW-0378">Hydrolase</keyword>
<dbReference type="Pfam" id="PF18334">
    <property type="entry name" value="XRN1_D2_D3"/>
    <property type="match status" value="1"/>
</dbReference>
<feature type="compositionally biased region" description="Polar residues" evidence="7">
    <location>
        <begin position="1227"/>
        <end position="1245"/>
    </location>
</feature>
<evidence type="ECO:0000256" key="6">
    <source>
        <dbReference type="PIRNR" id="PIRNR006743"/>
    </source>
</evidence>
<dbReference type="CDD" id="cd18673">
    <property type="entry name" value="PIN_XRN1-2-like"/>
    <property type="match status" value="1"/>
</dbReference>
<keyword evidence="14" id="KW-1185">Reference proteome</keyword>
<dbReference type="InterPro" id="IPR027073">
    <property type="entry name" value="5_3_exoribonuclease"/>
</dbReference>
<evidence type="ECO:0000256" key="7">
    <source>
        <dbReference type="SAM" id="MobiDB-lite"/>
    </source>
</evidence>
<keyword evidence="5 6" id="KW-0269">Exonuclease</keyword>
<evidence type="ECO:0000259" key="12">
    <source>
        <dbReference type="Pfam" id="PF18334"/>
    </source>
</evidence>
<comment type="caution">
    <text evidence="13">The sequence shown here is derived from an EMBL/GenBank/DDBJ whole genome shotgun (WGS) entry which is preliminary data.</text>
</comment>
<feature type="domain" description="Exoribonuclease Xrn1 D2/D3" evidence="12">
    <location>
        <begin position="847"/>
        <end position="1051"/>
    </location>
</feature>
<accession>A0A482WS34</accession>
<dbReference type="SMR" id="A0A482WS34"/>
<feature type="region of interest" description="Disordered" evidence="7">
    <location>
        <begin position="1223"/>
        <end position="1314"/>
    </location>
</feature>
<dbReference type="PANTHER" id="PTHR12341">
    <property type="entry name" value="5'-&gt;3' EXORIBONUCLEASE"/>
    <property type="match status" value="1"/>
</dbReference>
<feature type="region of interest" description="Disordered" evidence="7">
    <location>
        <begin position="1154"/>
        <end position="1193"/>
    </location>
</feature>
<evidence type="ECO:0000256" key="1">
    <source>
        <dbReference type="ARBA" id="ARBA00006994"/>
    </source>
</evidence>
<dbReference type="GO" id="GO:0005634">
    <property type="term" value="C:nucleus"/>
    <property type="evidence" value="ECO:0007669"/>
    <property type="project" value="TreeGrafter"/>
</dbReference>
<dbReference type="GO" id="GO:0004534">
    <property type="term" value="F:5'-3' RNA exonuclease activity"/>
    <property type="evidence" value="ECO:0007669"/>
    <property type="project" value="TreeGrafter"/>
</dbReference>
<dbReference type="InterPro" id="IPR040992">
    <property type="entry name" value="XRN1_D1"/>
</dbReference>
<gene>
    <name evidence="13" type="ORF">LSTR_LSTR010849</name>
</gene>
<dbReference type="OrthoDB" id="372487at2759"/>
<evidence type="ECO:0000313" key="13">
    <source>
        <dbReference type="EMBL" id="RZF36429.1"/>
    </source>
</evidence>
<dbReference type="InterPro" id="IPR047007">
    <property type="entry name" value="XRN1_D1_sf"/>
</dbReference>
<dbReference type="InterPro" id="IPR041412">
    <property type="entry name" value="Xrn1_helical"/>
</dbReference>
<feature type="domain" description="Xrn1 N-terminal" evidence="8">
    <location>
        <begin position="1"/>
        <end position="227"/>
    </location>
</feature>
<keyword evidence="3 6" id="KW-0540">Nuclease</keyword>
<protein>
    <recommendedName>
        <fullName evidence="6">5'-3' exoribonuclease 1</fullName>
        <ecNumber evidence="6">3.1.13.-</ecNumber>
    </recommendedName>
</protein>
<keyword evidence="2" id="KW-0507">mRNA processing</keyword>
<dbReference type="Pfam" id="PF03159">
    <property type="entry name" value="XRN_N"/>
    <property type="match status" value="1"/>
</dbReference>
<dbReference type="EMBL" id="QKKF02026418">
    <property type="protein sequence ID" value="RZF36429.1"/>
    <property type="molecule type" value="Genomic_DNA"/>
</dbReference>
<reference evidence="13 14" key="1">
    <citation type="journal article" date="2017" name="Gigascience">
        <title>Genome sequence of the small brown planthopper, Laodelphax striatellus.</title>
        <authorList>
            <person name="Zhu J."/>
            <person name="Jiang F."/>
            <person name="Wang X."/>
            <person name="Yang P."/>
            <person name="Bao Y."/>
            <person name="Zhao W."/>
            <person name="Wang W."/>
            <person name="Lu H."/>
            <person name="Wang Q."/>
            <person name="Cui N."/>
            <person name="Li J."/>
            <person name="Chen X."/>
            <person name="Luo L."/>
            <person name="Yu J."/>
            <person name="Kang L."/>
            <person name="Cui F."/>
        </authorList>
    </citation>
    <scope>NUCLEOTIDE SEQUENCE [LARGE SCALE GENOMIC DNA]</scope>
    <source>
        <strain evidence="13">Lst14</strain>
    </source>
</reference>
<name>A0A482WS34_LAOST</name>
<dbReference type="InterPro" id="IPR004859">
    <property type="entry name" value="Xrn1_N"/>
</dbReference>
<dbReference type="FunFam" id="3.40.50.12390:FF:000002">
    <property type="entry name" value="5'-3' exoribonuclease 1"/>
    <property type="match status" value="1"/>
</dbReference>
<dbReference type="FunCoup" id="A0A482WS34">
    <property type="interactions" value="1211"/>
</dbReference>
<dbReference type="Gene3D" id="3.40.50.12390">
    <property type="match status" value="1"/>
</dbReference>
<feature type="compositionally biased region" description="Basic and acidic residues" evidence="7">
    <location>
        <begin position="1268"/>
        <end position="1280"/>
    </location>
</feature>
<evidence type="ECO:0000259" key="11">
    <source>
        <dbReference type="Pfam" id="PF18332"/>
    </source>
</evidence>
<evidence type="ECO:0000259" key="9">
    <source>
        <dbReference type="Pfam" id="PF17846"/>
    </source>
</evidence>
<sequence>MGVPKFFRYISERYPCLSEIVREYQIPEFDNLYLDMNGIIHVCSHPNDFDPHFRISEENIFKDIFNYIETLFRMIQPKKLFFLAVDGVAPRAKMNQQRGRRFKSAKEAETLEKQALAKGEKLPDVERFDSNCITPGTAFMARLQTELKHWITYKINSDKIWRKPTVILSGHETPGEGEHKIMDYIRFLKSKRDYDNNTRHCLYGLDADLIMLGLCSHEPHFSLLREEVKFSKNAQKKRSNAPEEITFFLLHLSLMREYIELEFQQLKQTLKFGFDLEKIIDDWVLMGFLVGNDFIPHLPHLHIANGALPILYQAYIDVLPTLDGYINENGTLNLIRFQKYMERLSNFDYNTFKDHFTDLKYFEQKTGRKASRLGEAKVEYSQCRILDINRNEVFIFLQYLGDEVYYSDLSDEDDDNESSNMSSMMKAEFSQHKSDYYKSKMEFSEVTQNVLQSQAECYVRAIQWNLNYYYNGCCSWSWFYPHHYAPYMSDIRNFADFKLDFDLGEPFLPFQQLLAVLPAGSKKLLPEPFQELMVDVDSPIIDFYPIDFETDLNGKRQDWEAVVLIPFIDEKKLLKAMEPRYDRLTDEEKRRNCHGPMHLFNYTLEDLGTCELPESFPTIKNNHVEVTTMYREDLYVERSKLTRGLCQGVNLDTYFPGFPTLRHLKFMAKLEKGNVMVFEQPSRGENMILSLSPRTSSDIKKLANAMLDQVVHVGWPHLREARVRAVSDGEQQFSLRNIDNERKELVEEKLKGGKRELWLAQGRTIGLDYKRKRGVEVGETDVIIYASFLEGKKYLYLPSGKVTTKKQWETVPTPFALQTVVEKLKVHEDVKGRELTIGDIFKPGGFCFLLATKFYGDMGLIDPAQYDGKIKLTICHTSEPDFRTAKAISQKLKGQYVSGAVLGNKLGLTGHLLSRITGSIFISKDASEDARKVNVGLNLKFNRKNQEVCGYTKRLPDNKWLYSPKAEELLIGYLKVASDLIKNLSSNVGNDVFLLEDVFPENGEKRLSEITSWLKESTSKLTRQNCGSDVLDEEVINILEKTVDVFESPETKTSIIQCKPQLLVLPLASLGRQCPDPAAEHKLFDRVRSIRESYMVPLGMKGTIVGIHQAEKECDTSYDILYDKEFPGGLSLNGSGKRCCRALKQSFINLSHGQRMANAKQQQQTNDKPRNYTHNQESSYANTTARNGKNSSAFVSCHDSKEYKNDEETPFHKALLRNAIKFVPAEDQSNQSNKPQYQNETQRVNNPVKLLTRPSQNEAKSYDPPSDQLRKMLKINEKPQNDQNQSPRKPLLDSPYTMRNHFPRQPLLQTPPTRPNFALGNTYLNVVEGFQMQFPHHQVYNNVPQQNYNWPGAPAFVPHVQQMIPRMHHYQQVRMNDPPPPPFQWYTREQPRLQQGRRGGAGGGGIHQKPTDVMSKLQLDQIQMQPSRWQREVLERNASFQNDQGQAQYSEPYQNDNRYQFSQSWSGNPNSQSHQPLNRTPSHSQGQANKIGMQNAPAPHHNPQLAARPQSSNQERKWRLACNFKNTPEFK</sequence>
<dbReference type="InterPro" id="IPR041106">
    <property type="entry name" value="XRN1_D2_D3"/>
</dbReference>
<comment type="subcellular location">
    <subcellularLocation>
        <location evidence="6">Cytoplasm</location>
    </subcellularLocation>
</comment>
<feature type="compositionally biased region" description="Polar residues" evidence="7">
    <location>
        <begin position="1458"/>
        <end position="1488"/>
    </location>
</feature>
<feature type="domain" description="5'-3' exoribonuclease 1 SH3-like" evidence="10">
    <location>
        <begin position="1080"/>
        <end position="1149"/>
    </location>
</feature>
<dbReference type="PANTHER" id="PTHR12341:SF7">
    <property type="entry name" value="5'-3' EXORIBONUCLEASE 1"/>
    <property type="match status" value="1"/>
</dbReference>
<dbReference type="Pfam" id="PF18129">
    <property type="entry name" value="SH3_12"/>
    <property type="match status" value="1"/>
</dbReference>
<dbReference type="STRING" id="195883.A0A482WS34"/>
<evidence type="ECO:0000256" key="5">
    <source>
        <dbReference type="ARBA" id="ARBA00022839"/>
    </source>
</evidence>
<keyword evidence="6" id="KW-0963">Cytoplasm</keyword>
<dbReference type="GO" id="GO:0006397">
    <property type="term" value="P:mRNA processing"/>
    <property type="evidence" value="ECO:0007669"/>
    <property type="project" value="UniProtKB-KW"/>
</dbReference>
<evidence type="ECO:0000259" key="10">
    <source>
        <dbReference type="Pfam" id="PF18129"/>
    </source>
</evidence>
<organism evidence="13 14">
    <name type="scientific">Laodelphax striatellus</name>
    <name type="common">Small brown planthopper</name>
    <name type="synonym">Delphax striatella</name>
    <dbReference type="NCBI Taxonomy" id="195883"/>
    <lineage>
        <taxon>Eukaryota</taxon>
        <taxon>Metazoa</taxon>
        <taxon>Ecdysozoa</taxon>
        <taxon>Arthropoda</taxon>
        <taxon>Hexapoda</taxon>
        <taxon>Insecta</taxon>
        <taxon>Pterygota</taxon>
        <taxon>Neoptera</taxon>
        <taxon>Paraneoptera</taxon>
        <taxon>Hemiptera</taxon>
        <taxon>Auchenorrhyncha</taxon>
        <taxon>Fulgoroidea</taxon>
        <taxon>Delphacidae</taxon>
        <taxon>Criomorphinae</taxon>
        <taxon>Laodelphax</taxon>
    </lineage>
</organism>
<evidence type="ECO:0000259" key="8">
    <source>
        <dbReference type="Pfam" id="PF03159"/>
    </source>
</evidence>
<dbReference type="InterPro" id="IPR016494">
    <property type="entry name" value="5_3_exoribonuclease_1"/>
</dbReference>
<feature type="compositionally biased region" description="Polar residues" evidence="7">
    <location>
        <begin position="1159"/>
        <end position="1193"/>
    </location>
</feature>
<comment type="similarity">
    <text evidence="1">Belongs to the 5'-3' exonuclease family. XRN2/RAT1 subfamily.</text>
</comment>
<evidence type="ECO:0000256" key="3">
    <source>
        <dbReference type="ARBA" id="ARBA00022722"/>
    </source>
</evidence>
<dbReference type="GO" id="GO:0000956">
    <property type="term" value="P:nuclear-transcribed mRNA catabolic process"/>
    <property type="evidence" value="ECO:0007669"/>
    <property type="project" value="InterPro"/>
</dbReference>
<dbReference type="Proteomes" id="UP000291343">
    <property type="component" value="Unassembled WGS sequence"/>
</dbReference>
<dbReference type="InterPro" id="IPR047008">
    <property type="entry name" value="XRN1_SH3_sf"/>
</dbReference>
<feature type="domain" description="5'-3' exoribonuclease 1 D1" evidence="11">
    <location>
        <begin position="644"/>
        <end position="826"/>
    </location>
</feature>
<dbReference type="Pfam" id="PF18332">
    <property type="entry name" value="XRN1_D1"/>
    <property type="match status" value="1"/>
</dbReference>